<accession>A0A4Y1ZJG3</accession>
<protein>
    <submittedName>
        <fullName evidence="1">Uncharacterized protein</fullName>
    </submittedName>
</protein>
<comment type="caution">
    <text evidence="1">The sequence shown here is derived from an EMBL/GenBank/DDBJ whole genome shotgun (WGS) entry which is preliminary data.</text>
</comment>
<name>A0A4Y1ZJG3_9BACL</name>
<reference evidence="1 2" key="1">
    <citation type="submission" date="2017-11" db="EMBL/GenBank/DDBJ databases">
        <title>Draft Genome Sequence of Sporolactobacillus inulinus NBRC 111894 Isolated from Koso, a Japanese Sugar-Vegetable Fermented Beverage.</title>
        <authorList>
            <person name="Chiou T.Y."/>
            <person name="Oshima K."/>
            <person name="Suda W."/>
            <person name="Hattori M."/>
            <person name="Takahashi T."/>
        </authorList>
    </citation>
    <scope>NUCLEOTIDE SEQUENCE [LARGE SCALE GENOMIC DNA]</scope>
    <source>
        <strain evidence="1 2">NBRC111894</strain>
    </source>
</reference>
<dbReference type="EMBL" id="BEXB01000097">
    <property type="protein sequence ID" value="GAY79131.1"/>
    <property type="molecule type" value="Genomic_DNA"/>
</dbReference>
<organism evidence="1 2">
    <name type="scientific">Sporolactobacillus inulinus</name>
    <dbReference type="NCBI Taxonomy" id="2078"/>
    <lineage>
        <taxon>Bacteria</taxon>
        <taxon>Bacillati</taxon>
        <taxon>Bacillota</taxon>
        <taxon>Bacilli</taxon>
        <taxon>Bacillales</taxon>
        <taxon>Sporolactobacillaceae</taxon>
        <taxon>Sporolactobacillus</taxon>
    </lineage>
</organism>
<gene>
    <name evidence="1" type="ORF">NBRC111894_4685</name>
</gene>
<proteinExistence type="predicted"/>
<evidence type="ECO:0000313" key="1">
    <source>
        <dbReference type="EMBL" id="GAY79131.1"/>
    </source>
</evidence>
<dbReference type="Proteomes" id="UP000319716">
    <property type="component" value="Unassembled WGS sequence"/>
</dbReference>
<sequence length="75" mass="8938">MFFYKINYKKHLLFDSIGDNILKVGGEIFRHLLFWPVRQVVKTPPFHGGFMGSNPVRVIIYLILYELCDKINWCF</sequence>
<evidence type="ECO:0000313" key="2">
    <source>
        <dbReference type="Proteomes" id="UP000319716"/>
    </source>
</evidence>
<dbReference type="AlphaFoldDB" id="A0A4Y1ZJG3"/>